<protein>
    <submittedName>
        <fullName evidence="1">EC1118_1B15_3565p</fullName>
    </submittedName>
</protein>
<dbReference type="HOGENOM" id="CLU_3421410_0_0_1"/>
<gene>
    <name evidence="1" type="ORF">EC1118_1B15_3565g</name>
</gene>
<dbReference type="Proteomes" id="UP000000286">
    <property type="component" value="Chromosome II"/>
</dbReference>
<evidence type="ECO:0000313" key="2">
    <source>
        <dbReference type="Proteomes" id="UP000000286"/>
    </source>
</evidence>
<dbReference type="AlphaFoldDB" id="D3UET5"/>
<proteinExistence type="predicted"/>
<dbReference type="EMBL" id="FN393060">
    <property type="protein sequence ID" value="CBK39265.1"/>
    <property type="molecule type" value="Genomic_DNA"/>
</dbReference>
<reference evidence="1 2" key="1">
    <citation type="journal article" date="2009" name="Proc. Natl. Acad. Sci. U.S.A.">
        <title>Eukaryote-to-eukaryote gene transfer events revealed by the genome sequence of the wine yeast Saccharomyces cerevisiae EC1118.</title>
        <authorList>
            <person name="Novo M."/>
            <person name="Bigey F."/>
            <person name="Beyne E."/>
            <person name="Galeote V."/>
            <person name="Gavory F."/>
            <person name="Mallet S."/>
            <person name="Cambot B."/>
            <person name="Legras J.L."/>
            <person name="Wincker P."/>
            <person name="Casaregola S."/>
            <person name="Dequin S."/>
        </authorList>
    </citation>
    <scope>NUCLEOTIDE SEQUENCE [LARGE SCALE GENOMIC DNA]</scope>
    <source>
        <strain evidence="2">Lalvin EC1118 / Prise de mousse</strain>
    </source>
</reference>
<accession>D3UET5</accession>
<evidence type="ECO:0000313" key="1">
    <source>
        <dbReference type="EMBL" id="CBK39265.1"/>
    </source>
</evidence>
<organism evidence="1 2">
    <name type="scientific">Saccharomyces cerevisiae (strain Lalvin EC1118 / Prise de mousse)</name>
    <name type="common">Baker's yeast</name>
    <dbReference type="NCBI Taxonomy" id="643680"/>
    <lineage>
        <taxon>Eukaryota</taxon>
        <taxon>Fungi</taxon>
        <taxon>Dikarya</taxon>
        <taxon>Ascomycota</taxon>
        <taxon>Saccharomycotina</taxon>
        <taxon>Saccharomycetes</taxon>
        <taxon>Saccharomycetales</taxon>
        <taxon>Saccharomycetaceae</taxon>
        <taxon>Saccharomyces</taxon>
    </lineage>
</organism>
<sequence>MLVLYRKRFSGFRFYFLSIFKYII</sequence>
<name>D3UET5_YEAS8</name>